<gene>
    <name evidence="3" type="ORF">B1812_21325</name>
</gene>
<dbReference type="Proteomes" id="UP000193978">
    <property type="component" value="Chromosome"/>
</dbReference>
<evidence type="ECO:0000313" key="3">
    <source>
        <dbReference type="EMBL" id="ARN83197.1"/>
    </source>
</evidence>
<evidence type="ECO:0000256" key="1">
    <source>
        <dbReference type="SAM" id="MobiDB-lite"/>
    </source>
</evidence>
<proteinExistence type="predicted"/>
<dbReference type="OrthoDB" id="9776669at2"/>
<feature type="transmembrane region" description="Helical" evidence="2">
    <location>
        <begin position="52"/>
        <end position="73"/>
    </location>
</feature>
<name>A0A1W6N030_9HYPH</name>
<feature type="transmembrane region" description="Helical" evidence="2">
    <location>
        <begin position="216"/>
        <end position="237"/>
    </location>
</feature>
<organism evidence="3 4">
    <name type="scientific">Methylocystis bryophila</name>
    <dbReference type="NCBI Taxonomy" id="655015"/>
    <lineage>
        <taxon>Bacteria</taxon>
        <taxon>Pseudomonadati</taxon>
        <taxon>Pseudomonadota</taxon>
        <taxon>Alphaproteobacteria</taxon>
        <taxon>Hyphomicrobiales</taxon>
        <taxon>Methylocystaceae</taxon>
        <taxon>Methylocystis</taxon>
    </lineage>
</organism>
<dbReference type="RefSeq" id="WP_085773354.1">
    <property type="nucleotide sequence ID" value="NZ_AP027149.1"/>
</dbReference>
<keyword evidence="4" id="KW-1185">Reference proteome</keyword>
<dbReference type="AlphaFoldDB" id="A0A1W6N030"/>
<sequence length="318" mass="35054">MFTMYWVYDYPSWQMGLLFVGVLVTLTWGGILVARATIHARIHSDRRTNDMVGLALTGYFALFGLLIGLIAVASYQNFSNTIDLVDKEAGSIGALSRDLSAYPQAIRGQLLDQLREYTRQTIEDDWPEQRKGVVPNGGTERVNALGTTLFAFEPSKKSEEIIHVEALTQFNHLLELRRQRLANVTLGLPATVWEVVLFGALLSIALIWLLDMELHVHLILGGILASMLAAVIFLTVAMDNAFRGEVSVGPESIALVYDTLPRADRTTNNPEPPSARSQATSNSAPTLSAKPEEVRPPSAKPAASNASYRASRNKRHLR</sequence>
<dbReference type="EMBL" id="CP019948">
    <property type="protein sequence ID" value="ARN83197.1"/>
    <property type="molecule type" value="Genomic_DNA"/>
</dbReference>
<keyword evidence="2" id="KW-0472">Membrane</keyword>
<feature type="transmembrane region" description="Helical" evidence="2">
    <location>
        <begin position="186"/>
        <end position="210"/>
    </location>
</feature>
<protein>
    <recommendedName>
        <fullName evidence="5">DUF4239 domain-containing protein</fullName>
    </recommendedName>
</protein>
<keyword evidence="2" id="KW-0812">Transmembrane</keyword>
<feature type="compositionally biased region" description="Polar residues" evidence="1">
    <location>
        <begin position="275"/>
        <end position="286"/>
    </location>
</feature>
<dbReference type="InterPro" id="IPR025333">
    <property type="entry name" value="DUF4239"/>
</dbReference>
<evidence type="ECO:0008006" key="5">
    <source>
        <dbReference type="Google" id="ProtNLM"/>
    </source>
</evidence>
<dbReference type="Pfam" id="PF14023">
    <property type="entry name" value="Bestrophin-like"/>
    <property type="match status" value="1"/>
</dbReference>
<dbReference type="STRING" id="655015.B1812_21325"/>
<feature type="region of interest" description="Disordered" evidence="1">
    <location>
        <begin position="264"/>
        <end position="318"/>
    </location>
</feature>
<evidence type="ECO:0000256" key="2">
    <source>
        <dbReference type="SAM" id="Phobius"/>
    </source>
</evidence>
<dbReference type="KEGG" id="mbry:B1812_21325"/>
<evidence type="ECO:0000313" key="4">
    <source>
        <dbReference type="Proteomes" id="UP000193978"/>
    </source>
</evidence>
<accession>A0A1W6N030</accession>
<feature type="compositionally biased region" description="Low complexity" evidence="1">
    <location>
        <begin position="296"/>
        <end position="310"/>
    </location>
</feature>
<reference evidence="3 4" key="1">
    <citation type="submission" date="2017-02" db="EMBL/GenBank/DDBJ databases">
        <authorList>
            <person name="Peterson S.W."/>
        </authorList>
    </citation>
    <scope>NUCLEOTIDE SEQUENCE [LARGE SCALE GENOMIC DNA]</scope>
    <source>
        <strain evidence="3 4">S285</strain>
    </source>
</reference>
<keyword evidence="2" id="KW-1133">Transmembrane helix</keyword>